<keyword evidence="3" id="KW-0479">Metal-binding</keyword>
<dbReference type="CDD" id="cd08071">
    <property type="entry name" value="MPN_DUF2466"/>
    <property type="match status" value="1"/>
</dbReference>
<name>A0A5D6W959_9FIRM</name>
<dbReference type="NCBIfam" id="TIGR00608">
    <property type="entry name" value="radc"/>
    <property type="match status" value="1"/>
</dbReference>
<dbReference type="Pfam" id="PF20582">
    <property type="entry name" value="UPF0758_N"/>
    <property type="match status" value="1"/>
</dbReference>
<proteinExistence type="inferred from homology"/>
<comment type="similarity">
    <text evidence="1 7">Belongs to the UPF0758 family.</text>
</comment>
<evidence type="ECO:0000313" key="9">
    <source>
        <dbReference type="EMBL" id="TYZ23515.1"/>
    </source>
</evidence>
<evidence type="ECO:0000313" key="10">
    <source>
        <dbReference type="Proteomes" id="UP000323646"/>
    </source>
</evidence>
<evidence type="ECO:0000256" key="2">
    <source>
        <dbReference type="ARBA" id="ARBA00022670"/>
    </source>
</evidence>
<dbReference type="InterPro" id="IPR046778">
    <property type="entry name" value="UPF0758_N"/>
</dbReference>
<dbReference type="InterPro" id="IPR020891">
    <property type="entry name" value="UPF0758_CS"/>
</dbReference>
<evidence type="ECO:0000256" key="5">
    <source>
        <dbReference type="ARBA" id="ARBA00022833"/>
    </source>
</evidence>
<keyword evidence="5" id="KW-0862">Zinc</keyword>
<organism evidence="9 10">
    <name type="scientific">Selenomonas ruminis</name>
    <dbReference type="NCBI Taxonomy" id="2593411"/>
    <lineage>
        <taxon>Bacteria</taxon>
        <taxon>Bacillati</taxon>
        <taxon>Bacillota</taxon>
        <taxon>Negativicutes</taxon>
        <taxon>Selenomonadales</taxon>
        <taxon>Selenomonadaceae</taxon>
        <taxon>Selenomonas</taxon>
    </lineage>
</organism>
<dbReference type="GO" id="GO:0008237">
    <property type="term" value="F:metallopeptidase activity"/>
    <property type="evidence" value="ECO:0007669"/>
    <property type="project" value="UniProtKB-KW"/>
</dbReference>
<dbReference type="PROSITE" id="PS50249">
    <property type="entry name" value="MPN"/>
    <property type="match status" value="1"/>
</dbReference>
<protein>
    <submittedName>
        <fullName evidence="9">JAB domain-containing protein</fullName>
    </submittedName>
</protein>
<evidence type="ECO:0000256" key="1">
    <source>
        <dbReference type="ARBA" id="ARBA00010243"/>
    </source>
</evidence>
<reference evidence="9 10" key="1">
    <citation type="submission" date="2019-08" db="EMBL/GenBank/DDBJ databases">
        <title>Selenomonas sp. mPRGC5 and Selenomonas sp. mPRGC8 isolated from ruminal fluid of dairy goat (Capra hircus).</title>
        <authorList>
            <person name="Poothong S."/>
            <person name="Nuengjamnong C."/>
            <person name="Tanasupawat S."/>
        </authorList>
    </citation>
    <scope>NUCLEOTIDE SEQUENCE [LARGE SCALE GENOMIC DNA]</scope>
    <source>
        <strain evidence="10">mPRGC5</strain>
    </source>
</reference>
<comment type="caution">
    <text evidence="9">The sequence shown here is derived from an EMBL/GenBank/DDBJ whole genome shotgun (WGS) entry which is preliminary data.</text>
</comment>
<dbReference type="PROSITE" id="PS01302">
    <property type="entry name" value="UPF0758"/>
    <property type="match status" value="1"/>
</dbReference>
<dbReference type="InterPro" id="IPR037518">
    <property type="entry name" value="MPN"/>
</dbReference>
<evidence type="ECO:0000256" key="3">
    <source>
        <dbReference type="ARBA" id="ARBA00022723"/>
    </source>
</evidence>
<evidence type="ECO:0000256" key="7">
    <source>
        <dbReference type="RuleBase" id="RU003797"/>
    </source>
</evidence>
<dbReference type="Pfam" id="PF04002">
    <property type="entry name" value="RadC"/>
    <property type="match status" value="1"/>
</dbReference>
<dbReference type="PANTHER" id="PTHR30471:SF3">
    <property type="entry name" value="UPF0758 PROTEIN YEES-RELATED"/>
    <property type="match status" value="1"/>
</dbReference>
<dbReference type="Proteomes" id="UP000323646">
    <property type="component" value="Unassembled WGS sequence"/>
</dbReference>
<dbReference type="RefSeq" id="WP_149171249.1">
    <property type="nucleotide sequence ID" value="NZ_VTOY01000003.1"/>
</dbReference>
<evidence type="ECO:0000256" key="4">
    <source>
        <dbReference type="ARBA" id="ARBA00022801"/>
    </source>
</evidence>
<dbReference type="GO" id="GO:0006508">
    <property type="term" value="P:proteolysis"/>
    <property type="evidence" value="ECO:0007669"/>
    <property type="project" value="UniProtKB-KW"/>
</dbReference>
<dbReference type="Gene3D" id="3.40.140.10">
    <property type="entry name" value="Cytidine Deaminase, domain 2"/>
    <property type="match status" value="1"/>
</dbReference>
<gene>
    <name evidence="9" type="ORF">FZ040_06490</name>
</gene>
<dbReference type="GO" id="GO:0046872">
    <property type="term" value="F:metal ion binding"/>
    <property type="evidence" value="ECO:0007669"/>
    <property type="project" value="UniProtKB-KW"/>
</dbReference>
<evidence type="ECO:0000259" key="8">
    <source>
        <dbReference type="PROSITE" id="PS50249"/>
    </source>
</evidence>
<dbReference type="InterPro" id="IPR001405">
    <property type="entry name" value="UPF0758"/>
</dbReference>
<keyword evidence="6" id="KW-0482">Metalloprotease</keyword>
<accession>A0A5D6W959</accession>
<keyword evidence="2" id="KW-0645">Protease</keyword>
<dbReference type="AlphaFoldDB" id="A0A5D6W959"/>
<dbReference type="InterPro" id="IPR025657">
    <property type="entry name" value="RadC_JAB"/>
</dbReference>
<sequence length="229" mass="24904">MTIMVRDLPVNERPREKLLASGPDGLSNTELLAVLLRTGTHEKSVLRIAEEVLAYYKERGLVAIAHIPASELAAIHGVGQAKAATILAAVELGRRLAIAEAESAEVVSGPEDVAHFAMPRFRFEQREHFAVMLLDTKNHILGLHDVSVGSLQASVVHPREVFRTAVDYAAASMILLHNHPSGDPTPSREDIAVTARLVKAGKIMDIPVLDHVIIGRNRYVSLKDKGLLS</sequence>
<dbReference type="EMBL" id="VTOY01000003">
    <property type="protein sequence ID" value="TYZ23515.1"/>
    <property type="molecule type" value="Genomic_DNA"/>
</dbReference>
<dbReference type="OrthoDB" id="9804482at2"/>
<keyword evidence="10" id="KW-1185">Reference proteome</keyword>
<keyword evidence="4" id="KW-0378">Hydrolase</keyword>
<dbReference type="PANTHER" id="PTHR30471">
    <property type="entry name" value="DNA REPAIR PROTEIN RADC"/>
    <property type="match status" value="1"/>
</dbReference>
<evidence type="ECO:0000256" key="6">
    <source>
        <dbReference type="ARBA" id="ARBA00023049"/>
    </source>
</evidence>
<feature type="domain" description="MPN" evidence="8">
    <location>
        <begin position="106"/>
        <end position="228"/>
    </location>
</feature>
<dbReference type="NCBIfam" id="NF000642">
    <property type="entry name" value="PRK00024.1"/>
    <property type="match status" value="1"/>
</dbReference>